<evidence type="ECO:0000256" key="9">
    <source>
        <dbReference type="HAMAP-Rule" id="MF_00306"/>
    </source>
</evidence>
<evidence type="ECO:0000256" key="2">
    <source>
        <dbReference type="ARBA" id="ARBA00022741"/>
    </source>
</evidence>
<dbReference type="Pfam" id="PF02978">
    <property type="entry name" value="SRP_SPB"/>
    <property type="match status" value="1"/>
</dbReference>
<reference evidence="12 13" key="1">
    <citation type="journal article" date="2018" name="Sci. Rep.">
        <title>A novel species of the marine cyanobacterium Acaryochloris with a unique pigment content and lifestyle.</title>
        <authorList>
            <person name="Partensky F."/>
            <person name="Six C."/>
            <person name="Ratin M."/>
            <person name="Garczarek L."/>
            <person name="Vaulot D."/>
            <person name="Probert I."/>
            <person name="Calteau A."/>
            <person name="Gourvil P."/>
            <person name="Marie D."/>
            <person name="Grebert T."/>
            <person name="Bouchier C."/>
            <person name="Le Panse S."/>
            <person name="Gachenot M."/>
            <person name="Rodriguez F."/>
            <person name="Garrido J.L."/>
        </authorList>
    </citation>
    <scope>NUCLEOTIDE SEQUENCE [LARGE SCALE GENOMIC DNA]</scope>
    <source>
        <strain evidence="12 13">RCC1774</strain>
    </source>
</reference>
<dbReference type="CDD" id="cd18539">
    <property type="entry name" value="SRP_G"/>
    <property type="match status" value="1"/>
</dbReference>
<dbReference type="OrthoDB" id="9804720at2"/>
<dbReference type="GO" id="GO:0048500">
    <property type="term" value="C:signal recognition particle"/>
    <property type="evidence" value="ECO:0007669"/>
    <property type="project" value="UniProtKB-UniRule"/>
</dbReference>
<dbReference type="SMART" id="SM00382">
    <property type="entry name" value="AAA"/>
    <property type="match status" value="1"/>
</dbReference>
<dbReference type="InterPro" id="IPR027417">
    <property type="entry name" value="P-loop_NTPase"/>
</dbReference>
<dbReference type="GO" id="GO:0003924">
    <property type="term" value="F:GTPase activity"/>
    <property type="evidence" value="ECO:0007669"/>
    <property type="project" value="UniProtKB-UniRule"/>
</dbReference>
<dbReference type="FunFam" id="3.40.50.300:FF:000022">
    <property type="entry name" value="Signal recognition particle 54 kDa subunit"/>
    <property type="match status" value="1"/>
</dbReference>
<feature type="binding site" evidence="9">
    <location>
        <begin position="189"/>
        <end position="193"/>
    </location>
    <ligand>
        <name>GTP</name>
        <dbReference type="ChEBI" id="CHEBI:37565"/>
    </ligand>
</feature>
<dbReference type="InterPro" id="IPR003593">
    <property type="entry name" value="AAA+_ATPase"/>
</dbReference>
<dbReference type="GO" id="GO:0006614">
    <property type="term" value="P:SRP-dependent cotranslational protein targeting to membrane"/>
    <property type="evidence" value="ECO:0007669"/>
    <property type="project" value="InterPro"/>
</dbReference>
<dbReference type="PANTHER" id="PTHR11564">
    <property type="entry name" value="SIGNAL RECOGNITION PARTICLE 54K PROTEIN SRP54"/>
    <property type="match status" value="1"/>
</dbReference>
<comment type="subunit">
    <text evidence="9">Part of the signal recognition particle protein translocation system, which is composed of SRP and FtsY.</text>
</comment>
<keyword evidence="2 9" id="KW-0547">Nucleotide-binding</keyword>
<dbReference type="SMART" id="SM00963">
    <property type="entry name" value="SRP54_N"/>
    <property type="match status" value="1"/>
</dbReference>
<dbReference type="InterPro" id="IPR042101">
    <property type="entry name" value="SRP54_N_sf"/>
</dbReference>
<comment type="caution">
    <text evidence="12">The sequence shown here is derived from an EMBL/GenBank/DDBJ whole genome shotgun (WGS) entry which is preliminary data.</text>
</comment>
<dbReference type="InterPro" id="IPR013822">
    <property type="entry name" value="Signal_recog_particl_SRP54_hlx"/>
</dbReference>
<dbReference type="RefSeq" id="WP_110987770.1">
    <property type="nucleotide sequence ID" value="NZ_CAWNWM010000014.1"/>
</dbReference>
<evidence type="ECO:0000256" key="3">
    <source>
        <dbReference type="ARBA" id="ARBA00022801"/>
    </source>
</evidence>
<dbReference type="InterPro" id="IPR000897">
    <property type="entry name" value="SRP54_GTPase_dom"/>
</dbReference>
<comment type="domain">
    <text evidence="9">Composed of three domains: the N-terminal N domain, which is responsible for interactions with the ribosome, the central G domain, which binds GTP, and the C-terminal M domain, which binds the RNA and the signal sequence of the RNC.</text>
</comment>
<dbReference type="InterPro" id="IPR004125">
    <property type="entry name" value="Signal_recog_particle_SRP54_M"/>
</dbReference>
<evidence type="ECO:0000256" key="6">
    <source>
        <dbReference type="ARBA" id="ARBA00023135"/>
    </source>
</evidence>
<dbReference type="InterPro" id="IPR036891">
    <property type="entry name" value="Signal_recog_part_SRP54_M_sf"/>
</dbReference>
<evidence type="ECO:0000256" key="8">
    <source>
        <dbReference type="ARBA" id="ARBA00048027"/>
    </source>
</evidence>
<feature type="domain" description="SRP54-type proteins GTP-binding" evidence="11">
    <location>
        <begin position="268"/>
        <end position="281"/>
    </location>
</feature>
<keyword evidence="13" id="KW-1185">Reference proteome</keyword>
<dbReference type="GO" id="GO:0008312">
    <property type="term" value="F:7S RNA binding"/>
    <property type="evidence" value="ECO:0007669"/>
    <property type="project" value="InterPro"/>
</dbReference>
<gene>
    <name evidence="12" type="primary">ffh_1</name>
    <name evidence="9" type="synonym">ffh</name>
    <name evidence="12" type="ORF">C1752_04553</name>
</gene>
<dbReference type="Gene3D" id="3.40.50.300">
    <property type="entry name" value="P-loop containing nucleotide triphosphate hydrolases"/>
    <property type="match status" value="1"/>
</dbReference>
<dbReference type="NCBIfam" id="TIGR00959">
    <property type="entry name" value="ffh"/>
    <property type="match status" value="1"/>
</dbReference>
<comment type="function">
    <text evidence="9">Involved in targeting and insertion of nascent membrane proteins into the cytoplasmic membrane. Binds to the hydrophobic signal sequence of the ribosome-nascent chain (RNC) as it emerges from the ribosomes. The SRP-RNC complex is then targeted to the cytoplasmic membrane where it interacts with the SRP receptor FtsY.</text>
</comment>
<evidence type="ECO:0000259" key="11">
    <source>
        <dbReference type="PROSITE" id="PS00300"/>
    </source>
</evidence>
<evidence type="ECO:0000313" key="13">
    <source>
        <dbReference type="Proteomes" id="UP000248857"/>
    </source>
</evidence>
<sequence>MFEALSESLESAWKSLRGQAKISESNIQEALRDVRRSLLEADANLQVVKDFIEEVRETALGAEVIKGVSPDQQFIKIVNDELIKVMGETNAPLAEANKAPTVILMAGLQGTGKTTATAKLALHLRKQERSALLVATDVYRPAAIDQLVTLGKQINVPVFEIGADANPVEIARQGLAAAREQNVDTVIIDTAGRLQIDPEMMGELATIKKTVKPDEVLLVVDAMTGQEAANLTRTFHEEIGITGAILTKMDGDTRGGAALSIRQISGQPIKFIGVGEKVEALQPFYPERMASRILGMGDVLSLVEKAQEEFDIADAEKMTQKIMEAQFDFSDFLKQMRLLKNMGSLGGVMKMIPGMNKLSSSQLEEGEGKLKQTEAMIGSMTQAERKDPDLLSSSPSRRRRIAKGSGYSLNDVSKLVTDFQRMRTMMQQMGQGQMPGMGGMGGGMNPFGGGMMGGGGQAPGPGWRGQGGGGKKKKKNKKRKGFGTL</sequence>
<dbReference type="EC" id="3.6.5.4" evidence="9"/>
<organism evidence="12 13">
    <name type="scientific">Acaryochloris thomasi RCC1774</name>
    <dbReference type="NCBI Taxonomy" id="1764569"/>
    <lineage>
        <taxon>Bacteria</taxon>
        <taxon>Bacillati</taxon>
        <taxon>Cyanobacteriota</taxon>
        <taxon>Cyanophyceae</taxon>
        <taxon>Acaryochloridales</taxon>
        <taxon>Acaryochloridaceae</taxon>
        <taxon>Acaryochloris</taxon>
        <taxon>Acaryochloris thomasi</taxon>
    </lineage>
</organism>
<evidence type="ECO:0000256" key="4">
    <source>
        <dbReference type="ARBA" id="ARBA00022884"/>
    </source>
</evidence>
<feature type="binding site" evidence="9">
    <location>
        <begin position="247"/>
        <end position="250"/>
    </location>
    <ligand>
        <name>GTP</name>
        <dbReference type="ChEBI" id="CHEBI:37565"/>
    </ligand>
</feature>
<dbReference type="InterPro" id="IPR004780">
    <property type="entry name" value="SRP"/>
</dbReference>
<dbReference type="SMART" id="SM00962">
    <property type="entry name" value="SRP54"/>
    <property type="match status" value="1"/>
</dbReference>
<dbReference type="Gene3D" id="1.20.120.140">
    <property type="entry name" value="Signal recognition particle SRP54, nucleotide-binding domain"/>
    <property type="match status" value="1"/>
</dbReference>
<proteinExistence type="inferred from homology"/>
<dbReference type="Pfam" id="PF02881">
    <property type="entry name" value="SRP54_N"/>
    <property type="match status" value="1"/>
</dbReference>
<evidence type="ECO:0000313" key="12">
    <source>
        <dbReference type="EMBL" id="PZD71742.1"/>
    </source>
</evidence>
<dbReference type="AlphaFoldDB" id="A0A2W1JLF7"/>
<keyword evidence="4 9" id="KW-0694">RNA-binding</keyword>
<evidence type="ECO:0000256" key="1">
    <source>
        <dbReference type="ARBA" id="ARBA00005450"/>
    </source>
</evidence>
<feature type="compositionally biased region" description="Basic residues" evidence="10">
    <location>
        <begin position="470"/>
        <end position="485"/>
    </location>
</feature>
<keyword evidence="3 9" id="KW-0378">Hydrolase</keyword>
<dbReference type="PANTHER" id="PTHR11564:SF5">
    <property type="entry name" value="SIGNAL RECOGNITION PARTICLE SUBUNIT SRP54"/>
    <property type="match status" value="1"/>
</dbReference>
<feature type="compositionally biased region" description="Gly residues" evidence="10">
    <location>
        <begin position="450"/>
        <end position="469"/>
    </location>
</feature>
<dbReference type="EMBL" id="PQWO01000014">
    <property type="protein sequence ID" value="PZD71742.1"/>
    <property type="molecule type" value="Genomic_DNA"/>
</dbReference>
<feature type="region of interest" description="Disordered" evidence="10">
    <location>
        <begin position="450"/>
        <end position="485"/>
    </location>
</feature>
<dbReference type="Proteomes" id="UP000248857">
    <property type="component" value="Unassembled WGS sequence"/>
</dbReference>
<feature type="binding site" evidence="9">
    <location>
        <begin position="107"/>
        <end position="114"/>
    </location>
    <ligand>
        <name>GTP</name>
        <dbReference type="ChEBI" id="CHEBI:37565"/>
    </ligand>
</feature>
<name>A0A2W1JLF7_9CYAN</name>
<dbReference type="SUPFAM" id="SSF47446">
    <property type="entry name" value="Signal peptide-binding domain"/>
    <property type="match status" value="1"/>
</dbReference>
<dbReference type="Gene3D" id="1.10.260.30">
    <property type="entry name" value="Signal recognition particle, SRP54 subunit, M-domain"/>
    <property type="match status" value="1"/>
</dbReference>
<evidence type="ECO:0000256" key="10">
    <source>
        <dbReference type="SAM" id="MobiDB-lite"/>
    </source>
</evidence>
<dbReference type="Pfam" id="PF00448">
    <property type="entry name" value="SRP54"/>
    <property type="match status" value="1"/>
</dbReference>
<dbReference type="PROSITE" id="PS00300">
    <property type="entry name" value="SRP54"/>
    <property type="match status" value="1"/>
</dbReference>
<dbReference type="GO" id="GO:0005525">
    <property type="term" value="F:GTP binding"/>
    <property type="evidence" value="ECO:0007669"/>
    <property type="project" value="UniProtKB-UniRule"/>
</dbReference>
<keyword evidence="6 9" id="KW-0733">Signal recognition particle</keyword>
<comment type="subcellular location">
    <subcellularLocation>
        <location evidence="9">Cytoplasm</location>
    </subcellularLocation>
    <text evidence="9">The SRP-RNC complex is targeted to the cytoplasmic membrane.</text>
</comment>
<keyword evidence="7 9" id="KW-0687">Ribonucleoprotein</keyword>
<dbReference type="SUPFAM" id="SSF52540">
    <property type="entry name" value="P-loop containing nucleoside triphosphate hydrolases"/>
    <property type="match status" value="1"/>
</dbReference>
<feature type="region of interest" description="Disordered" evidence="10">
    <location>
        <begin position="381"/>
        <end position="406"/>
    </location>
</feature>
<comment type="catalytic activity">
    <reaction evidence="8 9">
        <text>GTP + H2O = GDP + phosphate + H(+)</text>
        <dbReference type="Rhea" id="RHEA:19669"/>
        <dbReference type="ChEBI" id="CHEBI:15377"/>
        <dbReference type="ChEBI" id="CHEBI:15378"/>
        <dbReference type="ChEBI" id="CHEBI:37565"/>
        <dbReference type="ChEBI" id="CHEBI:43474"/>
        <dbReference type="ChEBI" id="CHEBI:58189"/>
        <dbReference type="EC" id="3.6.5.4"/>
    </reaction>
</comment>
<keyword evidence="5 9" id="KW-0342">GTP-binding</keyword>
<dbReference type="InterPro" id="IPR022941">
    <property type="entry name" value="SRP54"/>
</dbReference>
<comment type="similarity">
    <text evidence="1 9">Belongs to the GTP-binding SRP family. SRP54 subfamily.</text>
</comment>
<protein>
    <recommendedName>
        <fullName evidence="9">Signal recognition particle protein</fullName>
        <ecNumber evidence="9">3.6.5.4</ecNumber>
    </recommendedName>
    <alternativeName>
        <fullName evidence="9">Fifty-four homolog</fullName>
    </alternativeName>
</protein>
<accession>A0A2W1JLF7</accession>
<evidence type="ECO:0000256" key="5">
    <source>
        <dbReference type="ARBA" id="ARBA00023134"/>
    </source>
</evidence>
<dbReference type="HAMAP" id="MF_00306">
    <property type="entry name" value="SRP54"/>
    <property type="match status" value="1"/>
</dbReference>
<keyword evidence="9" id="KW-0963">Cytoplasm</keyword>
<evidence type="ECO:0000256" key="7">
    <source>
        <dbReference type="ARBA" id="ARBA00023274"/>
    </source>
</evidence>